<organism evidence="1 2">
    <name type="scientific">Lentinus brumalis</name>
    <dbReference type="NCBI Taxonomy" id="2498619"/>
    <lineage>
        <taxon>Eukaryota</taxon>
        <taxon>Fungi</taxon>
        <taxon>Dikarya</taxon>
        <taxon>Basidiomycota</taxon>
        <taxon>Agaricomycotina</taxon>
        <taxon>Agaricomycetes</taxon>
        <taxon>Polyporales</taxon>
        <taxon>Polyporaceae</taxon>
        <taxon>Lentinus</taxon>
    </lineage>
</organism>
<dbReference type="AlphaFoldDB" id="A0A371CUC0"/>
<dbReference type="EMBL" id="KZ857458">
    <property type="protein sequence ID" value="RDX43872.1"/>
    <property type="molecule type" value="Genomic_DNA"/>
</dbReference>
<evidence type="ECO:0000313" key="1">
    <source>
        <dbReference type="EMBL" id="RDX43872.1"/>
    </source>
</evidence>
<evidence type="ECO:0000313" key="2">
    <source>
        <dbReference type="Proteomes" id="UP000256964"/>
    </source>
</evidence>
<accession>A0A371CUC0</accession>
<proteinExistence type="predicted"/>
<reference evidence="1 2" key="1">
    <citation type="journal article" date="2018" name="Biotechnol. Biofuels">
        <title>Integrative visual omics of the white-rot fungus Polyporus brumalis exposes the biotechnological potential of its oxidative enzymes for delignifying raw plant biomass.</title>
        <authorList>
            <person name="Miyauchi S."/>
            <person name="Rancon A."/>
            <person name="Drula E."/>
            <person name="Hage H."/>
            <person name="Chaduli D."/>
            <person name="Favel A."/>
            <person name="Grisel S."/>
            <person name="Henrissat B."/>
            <person name="Herpoel-Gimbert I."/>
            <person name="Ruiz-Duenas F.J."/>
            <person name="Chevret D."/>
            <person name="Hainaut M."/>
            <person name="Lin J."/>
            <person name="Wang M."/>
            <person name="Pangilinan J."/>
            <person name="Lipzen A."/>
            <person name="Lesage-Meessen L."/>
            <person name="Navarro D."/>
            <person name="Riley R."/>
            <person name="Grigoriev I.V."/>
            <person name="Zhou S."/>
            <person name="Raouche S."/>
            <person name="Rosso M.N."/>
        </authorList>
    </citation>
    <scope>NUCLEOTIDE SEQUENCE [LARGE SCALE GENOMIC DNA]</scope>
    <source>
        <strain evidence="1 2">BRFM 1820</strain>
    </source>
</reference>
<dbReference type="Proteomes" id="UP000256964">
    <property type="component" value="Unassembled WGS sequence"/>
</dbReference>
<gene>
    <name evidence="1" type="ORF">OH76DRAFT_1172040</name>
</gene>
<evidence type="ECO:0008006" key="3">
    <source>
        <dbReference type="Google" id="ProtNLM"/>
    </source>
</evidence>
<name>A0A371CUC0_9APHY</name>
<sequence length="113" mass="12412">MDADLIKLVNKLQDTFANLGGELDMPQLAVVGSQSAGKSSVLETYVLFLLLSSLHPHPLRAMRQRRDAQRLASHGPCEDSEAESCGLERRILVQYTAQPLPVIVPCRQCTPPC</sequence>
<dbReference type="Gene3D" id="3.40.50.300">
    <property type="entry name" value="P-loop containing nucleotide triphosphate hydrolases"/>
    <property type="match status" value="1"/>
</dbReference>
<protein>
    <recommendedName>
        <fullName evidence="3">Dynamin-type G domain-containing protein</fullName>
    </recommendedName>
</protein>
<dbReference type="SUPFAM" id="SSF52540">
    <property type="entry name" value="P-loop containing nucleoside triphosphate hydrolases"/>
    <property type="match status" value="1"/>
</dbReference>
<keyword evidence="2" id="KW-1185">Reference proteome</keyword>
<dbReference type="STRING" id="139420.A0A371CUC0"/>
<dbReference type="OrthoDB" id="5061070at2759"/>
<dbReference type="InterPro" id="IPR027417">
    <property type="entry name" value="P-loop_NTPase"/>
</dbReference>